<dbReference type="AlphaFoldDB" id="A0A176XGA7"/>
<comment type="caution">
    <text evidence="5">The sequence shown here is derived from an EMBL/GenBank/DDBJ whole genome shotgun (WGS) entry which is preliminary data.</text>
</comment>
<evidence type="ECO:0000313" key="5">
    <source>
        <dbReference type="EMBL" id="OAE48919.1"/>
    </source>
</evidence>
<name>A0A176XGA7_AGRTU</name>
<dbReference type="PROSITE" id="PS51186">
    <property type="entry name" value="GNAT"/>
    <property type="match status" value="1"/>
</dbReference>
<evidence type="ECO:0000259" key="4">
    <source>
        <dbReference type="PROSITE" id="PS51186"/>
    </source>
</evidence>
<dbReference type="RefSeq" id="WP_063947555.1">
    <property type="nucleotide sequence ID" value="NZ_LXPS01000004.1"/>
</dbReference>
<keyword evidence="2" id="KW-0012">Acyltransferase</keyword>
<dbReference type="PANTHER" id="PTHR43792:SF8">
    <property type="entry name" value="[RIBOSOMAL PROTEIN US5]-ALANINE N-ACETYLTRANSFERASE"/>
    <property type="match status" value="1"/>
</dbReference>
<dbReference type="InterPro" id="IPR016181">
    <property type="entry name" value="Acyl_CoA_acyltransferase"/>
</dbReference>
<feature type="domain" description="N-acetyltransferase" evidence="4">
    <location>
        <begin position="4"/>
        <end position="166"/>
    </location>
</feature>
<sequence length="167" mass="18648">MSKVILSRAVKADADALINANRKSAEYHSPWVKPFIDHEGFDAWYGKTLTGPNLGFIIREANTGAIVGVVNLSEIVWGVFRSAYLSYYGTVDWSRQGLMTDGVRSACRHAFDDLGLHRLEANIQPDNAASLALVKRIGFKKEGFSTQYLKISGSWRDHERWALLADC</sequence>
<organism evidence="5 6">
    <name type="scientific">Agrobacterium tumefaciens</name>
    <dbReference type="NCBI Taxonomy" id="358"/>
    <lineage>
        <taxon>Bacteria</taxon>
        <taxon>Pseudomonadati</taxon>
        <taxon>Pseudomonadota</taxon>
        <taxon>Alphaproteobacteria</taxon>
        <taxon>Hyphomicrobiales</taxon>
        <taxon>Rhizobiaceae</taxon>
        <taxon>Rhizobium/Agrobacterium group</taxon>
        <taxon>Agrobacterium</taxon>
        <taxon>Agrobacterium tumefaciens complex</taxon>
    </lineage>
</organism>
<dbReference type="Pfam" id="PF13302">
    <property type="entry name" value="Acetyltransf_3"/>
    <property type="match status" value="1"/>
</dbReference>
<evidence type="ECO:0000313" key="6">
    <source>
        <dbReference type="Proteomes" id="UP000077098"/>
    </source>
</evidence>
<dbReference type="Gene3D" id="3.40.630.30">
    <property type="match status" value="1"/>
</dbReference>
<dbReference type="SUPFAM" id="SSF55729">
    <property type="entry name" value="Acyl-CoA N-acyltransferases (Nat)"/>
    <property type="match status" value="1"/>
</dbReference>
<protein>
    <submittedName>
        <fullName evidence="5">Phosphinothricin acetyltransferase</fullName>
    </submittedName>
</protein>
<dbReference type="GO" id="GO:0005737">
    <property type="term" value="C:cytoplasm"/>
    <property type="evidence" value="ECO:0007669"/>
    <property type="project" value="TreeGrafter"/>
</dbReference>
<dbReference type="Proteomes" id="UP000077098">
    <property type="component" value="Unassembled WGS sequence"/>
</dbReference>
<keyword evidence="1 5" id="KW-0808">Transferase</keyword>
<comment type="similarity">
    <text evidence="3">Belongs to the acetyltransferase family. RimJ subfamily.</text>
</comment>
<dbReference type="GO" id="GO:0008999">
    <property type="term" value="F:protein-N-terminal-alanine acetyltransferase activity"/>
    <property type="evidence" value="ECO:0007669"/>
    <property type="project" value="TreeGrafter"/>
</dbReference>
<evidence type="ECO:0000256" key="3">
    <source>
        <dbReference type="ARBA" id="ARBA00038502"/>
    </source>
</evidence>
<evidence type="ECO:0000256" key="2">
    <source>
        <dbReference type="ARBA" id="ARBA00023315"/>
    </source>
</evidence>
<dbReference type="InterPro" id="IPR000182">
    <property type="entry name" value="GNAT_dom"/>
</dbReference>
<proteinExistence type="inferred from homology"/>
<accession>A0A176XGA7</accession>
<dbReference type="PANTHER" id="PTHR43792">
    <property type="entry name" value="GNAT FAMILY, PUTATIVE (AFU_ORTHOLOGUE AFUA_3G00765)-RELATED-RELATED"/>
    <property type="match status" value="1"/>
</dbReference>
<evidence type="ECO:0000256" key="1">
    <source>
        <dbReference type="ARBA" id="ARBA00022679"/>
    </source>
</evidence>
<dbReference type="EMBL" id="LXPS01000004">
    <property type="protein sequence ID" value="OAE48919.1"/>
    <property type="molecule type" value="Genomic_DNA"/>
</dbReference>
<gene>
    <name evidence="5" type="ORF">A7J57_20450</name>
</gene>
<reference evidence="5 6" key="1">
    <citation type="submission" date="2016-05" db="EMBL/GenBank/DDBJ databases">
        <authorList>
            <person name="Lavstsen T."/>
            <person name="Jespersen J.S."/>
        </authorList>
    </citation>
    <scope>NUCLEOTIDE SEQUENCE [LARGE SCALE GENOMIC DNA]</scope>
    <source>
        <strain evidence="5 6">KCJ1736</strain>
    </source>
</reference>
<dbReference type="InterPro" id="IPR051531">
    <property type="entry name" value="N-acetyltransferase"/>
</dbReference>